<evidence type="ECO:0000313" key="2">
    <source>
        <dbReference type="Proteomes" id="UP000190130"/>
    </source>
</evidence>
<reference evidence="1 2" key="1">
    <citation type="submission" date="2017-02" db="EMBL/GenBank/DDBJ databases">
        <authorList>
            <person name="Peterson S.W."/>
        </authorList>
    </citation>
    <scope>NUCLEOTIDE SEQUENCE [LARGE SCALE GENOMIC DNA]</scope>
    <source>
        <strain evidence="1 2">DSM 9653</strain>
    </source>
</reference>
<dbReference type="Proteomes" id="UP000190130">
    <property type="component" value="Unassembled WGS sequence"/>
</dbReference>
<dbReference type="EMBL" id="FUYX01000010">
    <property type="protein sequence ID" value="SKB99373.1"/>
    <property type="molecule type" value="Genomic_DNA"/>
</dbReference>
<organism evidence="1 2">
    <name type="scientific">Bosea thiooxidans</name>
    <dbReference type="NCBI Taxonomy" id="53254"/>
    <lineage>
        <taxon>Bacteria</taxon>
        <taxon>Pseudomonadati</taxon>
        <taxon>Pseudomonadota</taxon>
        <taxon>Alphaproteobacteria</taxon>
        <taxon>Hyphomicrobiales</taxon>
        <taxon>Boseaceae</taxon>
        <taxon>Bosea</taxon>
    </lineage>
</organism>
<name>A0A1T5FT66_9HYPH</name>
<protein>
    <submittedName>
        <fullName evidence="1">Uncharacterized protein</fullName>
    </submittedName>
</protein>
<proteinExistence type="predicted"/>
<evidence type="ECO:0000313" key="1">
    <source>
        <dbReference type="EMBL" id="SKB99373.1"/>
    </source>
</evidence>
<accession>A0A1T5FT66</accession>
<dbReference type="AlphaFoldDB" id="A0A1T5FT66"/>
<sequence>MGRVLSWAPLRQGLSGSAPVKHTRRPIGAPFPFQGTDMLAAGDVVARSEAAKPTRKVTLAADSP</sequence>
<gene>
    <name evidence="1" type="ORF">SAMN05660750_03483</name>
</gene>